<dbReference type="PANTHER" id="PTHR32344:SF1">
    <property type="entry name" value="U1-TYPE DOMAIN-CONTAINING PROTEIN"/>
    <property type="match status" value="1"/>
</dbReference>
<dbReference type="InterPro" id="IPR033375">
    <property type="entry name" value="Cggbp1"/>
</dbReference>
<feature type="domain" description="DUF659" evidence="1">
    <location>
        <begin position="122"/>
        <end position="245"/>
    </location>
</feature>
<evidence type="ECO:0000259" key="1">
    <source>
        <dbReference type="Pfam" id="PF04937"/>
    </source>
</evidence>
<dbReference type="PANTHER" id="PTHR32344">
    <property type="entry name" value="U1-TYPE DOMAIN-CONTAINING PROTEIN"/>
    <property type="match status" value="1"/>
</dbReference>
<organism evidence="2 3">
    <name type="scientific">Periplaneta americana</name>
    <name type="common">American cockroach</name>
    <name type="synonym">Blatta americana</name>
    <dbReference type="NCBI Taxonomy" id="6978"/>
    <lineage>
        <taxon>Eukaryota</taxon>
        <taxon>Metazoa</taxon>
        <taxon>Ecdysozoa</taxon>
        <taxon>Arthropoda</taxon>
        <taxon>Hexapoda</taxon>
        <taxon>Insecta</taxon>
        <taxon>Pterygota</taxon>
        <taxon>Neoptera</taxon>
        <taxon>Polyneoptera</taxon>
        <taxon>Dictyoptera</taxon>
        <taxon>Blattodea</taxon>
        <taxon>Blattoidea</taxon>
        <taxon>Blattidae</taxon>
        <taxon>Blattinae</taxon>
        <taxon>Periplaneta</taxon>
    </lineage>
</organism>
<protein>
    <recommendedName>
        <fullName evidence="1">DUF659 domain-containing protein</fullName>
    </recommendedName>
</protein>
<dbReference type="EMBL" id="JAJSOF020000037">
    <property type="protein sequence ID" value="KAJ4428403.1"/>
    <property type="molecule type" value="Genomic_DNA"/>
</dbReference>
<proteinExistence type="predicted"/>
<dbReference type="Pfam" id="PF04937">
    <property type="entry name" value="DUF659"/>
    <property type="match status" value="1"/>
</dbReference>
<sequence>MPKLKTSNSAKLKQFVSEYGDTVFSSDGTILYCNICEVKVSAEKRFTVDQHVNREKHKRGLQAGERKKQQMLLGQCTSANSANSVFYEELCQAFVSANIPFQKLNNNVFRDFLQKYTGKSNPNESTIRKNYIESCYNKTIDAIRAKLDGKKIWVSIDETTDCMGRYVVNIIVGEMNEENSGDIFLLNCEVLEKANFSTIAKLFDKSMNYLWPSGVQHDSVLLFLTDAAPHMVKAANSLKALYSKMDLLSRAEIQGKLAYIRSNFGFMPRIITSLEQRGCPMSTQIELVKSVVSDLSRVKVDVERTFSMYKSLLVDNRRSFKFENLQKVFVSYCNAVFSDKVSSLSHVPSTWAGIESATSDTEGQQSTDCTTQAFSSTNKHYTSFLESVEYRNRNKSFAQVLSSCSYSTTIANDSFKTVHADDYRQFKTNCDFNLPLTSQRTMSFSPFQKKKKKRVFVIIGCVRQHSTTQIKCSVSMLTVEINVNKYVRNRLNPLHSKKKLTSVHVSKQFTFLPLPALPYVSYNDINIERMIIMIKVGDIQFRMLSVIPSDSIFNTLAKNYNVVNTP</sequence>
<comment type="caution">
    <text evidence="2">The sequence shown here is derived from an EMBL/GenBank/DDBJ whole genome shotgun (WGS) entry which is preliminary data.</text>
</comment>
<evidence type="ECO:0000313" key="3">
    <source>
        <dbReference type="Proteomes" id="UP001148838"/>
    </source>
</evidence>
<dbReference type="InterPro" id="IPR007021">
    <property type="entry name" value="DUF659"/>
</dbReference>
<reference evidence="2 3" key="1">
    <citation type="journal article" date="2022" name="Allergy">
        <title>Genome assembly and annotation of Periplaneta americana reveal a comprehensive cockroach allergen profile.</title>
        <authorList>
            <person name="Wang L."/>
            <person name="Xiong Q."/>
            <person name="Saelim N."/>
            <person name="Wang L."/>
            <person name="Nong W."/>
            <person name="Wan A.T."/>
            <person name="Shi M."/>
            <person name="Liu X."/>
            <person name="Cao Q."/>
            <person name="Hui J.H.L."/>
            <person name="Sookrung N."/>
            <person name="Leung T.F."/>
            <person name="Tungtrongchitr A."/>
            <person name="Tsui S.K.W."/>
        </authorList>
    </citation>
    <scope>NUCLEOTIDE SEQUENCE [LARGE SCALE GENOMIC DNA]</scope>
    <source>
        <strain evidence="2">PWHHKU_190912</strain>
    </source>
</reference>
<dbReference type="Proteomes" id="UP001148838">
    <property type="component" value="Unassembled WGS sequence"/>
</dbReference>
<evidence type="ECO:0000313" key="2">
    <source>
        <dbReference type="EMBL" id="KAJ4428403.1"/>
    </source>
</evidence>
<gene>
    <name evidence="2" type="ORF">ANN_24423</name>
</gene>
<keyword evidence="3" id="KW-1185">Reference proteome</keyword>
<accession>A0ABQ8S3A4</accession>
<name>A0ABQ8S3A4_PERAM</name>